<accession>A0ABW2HVI2</accession>
<dbReference type="Gene3D" id="3.40.50.300">
    <property type="entry name" value="P-loop containing nucleotide triphosphate hydrolases"/>
    <property type="match status" value="2"/>
</dbReference>
<dbReference type="Pfam" id="PF17871">
    <property type="entry name" value="AAA_lid_9"/>
    <property type="match status" value="1"/>
</dbReference>
<dbReference type="InterPro" id="IPR027417">
    <property type="entry name" value="P-loop_NTPase"/>
</dbReference>
<dbReference type="InterPro" id="IPR050130">
    <property type="entry name" value="ClpA_ClpB"/>
</dbReference>
<keyword evidence="2" id="KW-0547">Nucleotide-binding</keyword>
<dbReference type="RefSeq" id="WP_378972539.1">
    <property type="nucleotide sequence ID" value="NZ_JBHTBJ010000020.1"/>
</dbReference>
<evidence type="ECO:0000259" key="5">
    <source>
        <dbReference type="PROSITE" id="PS51903"/>
    </source>
</evidence>
<dbReference type="PROSITE" id="PS51903">
    <property type="entry name" value="CLP_R"/>
    <property type="match status" value="1"/>
</dbReference>
<protein>
    <submittedName>
        <fullName evidence="6">Clp protease N-terminal domain-containing protein</fullName>
    </submittedName>
</protein>
<feature type="domain" description="Clp R" evidence="5">
    <location>
        <begin position="2"/>
        <end position="141"/>
    </location>
</feature>
<comment type="caution">
    <text evidence="6">The sequence shown here is derived from an EMBL/GenBank/DDBJ whole genome shotgun (WGS) entry which is preliminary data.</text>
</comment>
<evidence type="ECO:0000313" key="7">
    <source>
        <dbReference type="Proteomes" id="UP001596548"/>
    </source>
</evidence>
<keyword evidence="6" id="KW-0645">Protease</keyword>
<keyword evidence="1 4" id="KW-0677">Repeat</keyword>
<keyword evidence="6" id="KW-0378">Hydrolase</keyword>
<dbReference type="Proteomes" id="UP001596548">
    <property type="component" value="Unassembled WGS sequence"/>
</dbReference>
<dbReference type="InterPro" id="IPR041546">
    <property type="entry name" value="ClpA/ClpB_AAA_lid"/>
</dbReference>
<evidence type="ECO:0000313" key="6">
    <source>
        <dbReference type="EMBL" id="MFC7277224.1"/>
    </source>
</evidence>
<reference evidence="7" key="1">
    <citation type="journal article" date="2019" name="Int. J. Syst. Evol. Microbiol.">
        <title>The Global Catalogue of Microorganisms (GCM) 10K type strain sequencing project: providing services to taxonomists for standard genome sequencing and annotation.</title>
        <authorList>
            <consortium name="The Broad Institute Genomics Platform"/>
            <consortium name="The Broad Institute Genome Sequencing Center for Infectious Disease"/>
            <person name="Wu L."/>
            <person name="Ma J."/>
        </authorList>
    </citation>
    <scope>NUCLEOTIDE SEQUENCE [LARGE SCALE GENOMIC DNA]</scope>
    <source>
        <strain evidence="7">XZYJT-10</strain>
    </source>
</reference>
<dbReference type="InterPro" id="IPR004176">
    <property type="entry name" value="Clp_R_N"/>
</dbReference>
<dbReference type="GO" id="GO:0006508">
    <property type="term" value="P:proteolysis"/>
    <property type="evidence" value="ECO:0007669"/>
    <property type="project" value="UniProtKB-KW"/>
</dbReference>
<dbReference type="SUPFAM" id="SSF81923">
    <property type="entry name" value="Double Clp-N motif"/>
    <property type="match status" value="1"/>
</dbReference>
<evidence type="ECO:0000256" key="4">
    <source>
        <dbReference type="PROSITE-ProRule" id="PRU01251"/>
    </source>
</evidence>
<dbReference type="EMBL" id="JBHTBJ010000020">
    <property type="protein sequence ID" value="MFC7277224.1"/>
    <property type="molecule type" value="Genomic_DNA"/>
</dbReference>
<name>A0ABW2HVI2_9ACTN</name>
<gene>
    <name evidence="6" type="ORF">ACFQS1_24795</name>
</gene>
<dbReference type="Gene3D" id="1.10.1780.10">
    <property type="entry name" value="Clp, N-terminal domain"/>
    <property type="match status" value="1"/>
</dbReference>
<evidence type="ECO:0000256" key="3">
    <source>
        <dbReference type="ARBA" id="ARBA00022840"/>
    </source>
</evidence>
<dbReference type="Pfam" id="PF02861">
    <property type="entry name" value="Clp_N"/>
    <property type="match status" value="1"/>
</dbReference>
<evidence type="ECO:0000256" key="1">
    <source>
        <dbReference type="ARBA" id="ARBA00022737"/>
    </source>
</evidence>
<keyword evidence="7" id="KW-1185">Reference proteome</keyword>
<dbReference type="SUPFAM" id="SSF52540">
    <property type="entry name" value="P-loop containing nucleoside triphosphate hydrolases"/>
    <property type="match status" value="1"/>
</dbReference>
<dbReference type="InterPro" id="IPR036628">
    <property type="entry name" value="Clp_N_dom_sf"/>
</dbReference>
<proteinExistence type="predicted"/>
<keyword evidence="3" id="KW-0067">ATP-binding</keyword>
<dbReference type="PANTHER" id="PTHR11638:SF155">
    <property type="entry name" value="CHAPERONE PROTEIN CLPC1, CHLOROPLASTIC-LIKE"/>
    <property type="match status" value="1"/>
</dbReference>
<organism evidence="6 7">
    <name type="scientific">Paractinoplanes rhizophilus</name>
    <dbReference type="NCBI Taxonomy" id="1416877"/>
    <lineage>
        <taxon>Bacteria</taxon>
        <taxon>Bacillati</taxon>
        <taxon>Actinomycetota</taxon>
        <taxon>Actinomycetes</taxon>
        <taxon>Micromonosporales</taxon>
        <taxon>Micromonosporaceae</taxon>
        <taxon>Paractinoplanes</taxon>
    </lineage>
</organism>
<dbReference type="GO" id="GO:0008233">
    <property type="term" value="F:peptidase activity"/>
    <property type="evidence" value="ECO:0007669"/>
    <property type="project" value="UniProtKB-KW"/>
</dbReference>
<dbReference type="PANTHER" id="PTHR11638">
    <property type="entry name" value="ATP-DEPENDENT CLP PROTEASE"/>
    <property type="match status" value="1"/>
</dbReference>
<sequence>MFEKFTSQARQVVVLAQEEARLLQHNYIGTEHLLLGLLDQGDVAAAAGLSADQVRARVEEAVGRGQREASGHIPFTPPAKKTLEQAMLEAKEIGDGTIGVEHLLLGLLRQTDSAAVRVVTGLGADPGEIRRRVLAAPPAGSAGPSPVTHVTAMTSSMPAPGPLRAFARAVPVLERYARVVDPRPVAGRDAEIERLRQVISRRTRNSAVLVGSPGAGRRAVAEGFASSSGAKVYAVDFALVAVGADTRAEAEWRITALLAALRDAVVLTEELAPFEGLPGDHGPLLAVFVRAALERQELQLITTSSPDAYEKLDPRLSHLLQKVAVSTPSAPAAAEMLAAVRPRYEAHHDVRIDDAALPLCATLAAEHLGTLPASATHLLDEACAGAAGTDRVVAEADVRAALKRLRS</sequence>
<evidence type="ECO:0000256" key="2">
    <source>
        <dbReference type="ARBA" id="ARBA00022741"/>
    </source>
</evidence>